<dbReference type="EMBL" id="KZ819635">
    <property type="protein sequence ID" value="PWN91421.1"/>
    <property type="molecule type" value="Genomic_DNA"/>
</dbReference>
<name>A0A316YQB4_9BASI</name>
<dbReference type="InterPro" id="IPR009071">
    <property type="entry name" value="HMG_box_dom"/>
</dbReference>
<feature type="DNA-binding region" description="HMG box" evidence="3">
    <location>
        <begin position="13"/>
        <end position="95"/>
    </location>
</feature>
<dbReference type="InterPro" id="IPR036910">
    <property type="entry name" value="HMG_box_dom_sf"/>
</dbReference>
<dbReference type="Gene3D" id="1.10.30.10">
    <property type="entry name" value="High mobility group box domain"/>
    <property type="match status" value="1"/>
</dbReference>
<feature type="region of interest" description="Disordered" evidence="4">
    <location>
        <begin position="119"/>
        <end position="138"/>
    </location>
</feature>
<feature type="compositionally biased region" description="Low complexity" evidence="4">
    <location>
        <begin position="587"/>
        <end position="619"/>
    </location>
</feature>
<dbReference type="InParanoid" id="A0A316YQB4"/>
<dbReference type="GO" id="GO:0000978">
    <property type="term" value="F:RNA polymerase II cis-regulatory region sequence-specific DNA binding"/>
    <property type="evidence" value="ECO:0007669"/>
    <property type="project" value="TreeGrafter"/>
</dbReference>
<sequence length="619" mass="68376">MPSFTSPLTPDGVPRPPNSWILYRADKHREVREAQLKAAKEAGNGDTQVKARSQAEISQMIAEWWRNEVPETKKLYEEMAEMRKRLHLAAHPNYRYKPKRQAKATKTSAATDTITVTASSDFSSKGSSPSRAWANGGKVGSERYSPVLVSSPPKVVGATSALKSEPSDAEIHVSLHHTKPMQISNAQMHPLPRCHKESSLPEAKLKKAAVEAHRAKMPSRKSNSRKVPYHGKLFKAAPWSSEENHTQHPRFYKDSYLIGDVAPETRTVPKAPQPWWQQRPSRMDIPAKMTENYTFPSSLNQARFRTSDQGDNIVCPTAAYTYLDHSSANTVSSPSPPSTASSNSLDFHAFSFSPNLTDDNSFGTRDPVVDDVPFSHLTLQPSHFQSSTDCPANILSGDHPVHHYLATVGTHAVPQLSFIEDHRQQIFSSQESSARFQHQLPHFGDHQLQGYTVGFPTPPPLHPMQEGMAVSDSTSTPAHHNALSLPSQDPAHAHPSSMASTSTSSAQPAIVRDALTDYCHPIEKRNHHDTMEMILNGGHSFQQEHTVASPASYISASSSEERNLPCIHPSSPSSFRSSLEESLEYGPLSHLSQPHLSQPHLSQPHLPQPQLSQPQLSQP</sequence>
<feature type="region of interest" description="Disordered" evidence="4">
    <location>
        <begin position="468"/>
        <end position="507"/>
    </location>
</feature>
<dbReference type="SUPFAM" id="SSF47095">
    <property type="entry name" value="HMG-box"/>
    <property type="match status" value="1"/>
</dbReference>
<dbReference type="RefSeq" id="XP_025378619.1">
    <property type="nucleotide sequence ID" value="XM_025523911.1"/>
</dbReference>
<protein>
    <recommendedName>
        <fullName evidence="5">HMG box domain-containing protein</fullName>
    </recommendedName>
</protein>
<dbReference type="AlphaFoldDB" id="A0A316YQB4"/>
<dbReference type="CDD" id="cd01389">
    <property type="entry name" value="HMG-box_ROX1-like"/>
    <property type="match status" value="1"/>
</dbReference>
<keyword evidence="7" id="KW-1185">Reference proteome</keyword>
<feature type="compositionally biased region" description="Low complexity" evidence="4">
    <location>
        <begin position="493"/>
        <end position="506"/>
    </location>
</feature>
<evidence type="ECO:0000256" key="4">
    <source>
        <dbReference type="SAM" id="MobiDB-lite"/>
    </source>
</evidence>
<proteinExistence type="predicted"/>
<dbReference type="SMART" id="SM00398">
    <property type="entry name" value="HMG"/>
    <property type="match status" value="1"/>
</dbReference>
<dbReference type="PANTHER" id="PTHR45789:SF2">
    <property type="entry name" value="FI18025P1"/>
    <property type="match status" value="1"/>
</dbReference>
<feature type="domain" description="HMG box" evidence="5">
    <location>
        <begin position="13"/>
        <end position="95"/>
    </location>
</feature>
<dbReference type="Pfam" id="PF00505">
    <property type="entry name" value="HMG_box"/>
    <property type="match status" value="1"/>
</dbReference>
<dbReference type="OrthoDB" id="6247875at2759"/>
<evidence type="ECO:0000256" key="1">
    <source>
        <dbReference type="ARBA" id="ARBA00023125"/>
    </source>
</evidence>
<reference evidence="6 7" key="1">
    <citation type="journal article" date="2018" name="Mol. Biol. Evol.">
        <title>Broad Genomic Sampling Reveals a Smut Pathogenic Ancestry of the Fungal Clade Ustilaginomycotina.</title>
        <authorList>
            <person name="Kijpornyongpan T."/>
            <person name="Mondo S.J."/>
            <person name="Barry K."/>
            <person name="Sandor L."/>
            <person name="Lee J."/>
            <person name="Lipzen A."/>
            <person name="Pangilinan J."/>
            <person name="LaButti K."/>
            <person name="Hainaut M."/>
            <person name="Henrissat B."/>
            <person name="Grigoriev I.V."/>
            <person name="Spatafora J.W."/>
            <person name="Aime M.C."/>
        </authorList>
    </citation>
    <scope>NUCLEOTIDE SEQUENCE [LARGE SCALE GENOMIC DNA]</scope>
    <source>
        <strain evidence="6 7">MCA 4198</strain>
    </source>
</reference>
<evidence type="ECO:0000256" key="3">
    <source>
        <dbReference type="PROSITE-ProRule" id="PRU00267"/>
    </source>
</evidence>
<dbReference type="STRING" id="215250.A0A316YQB4"/>
<dbReference type="GO" id="GO:0000981">
    <property type="term" value="F:DNA-binding transcription factor activity, RNA polymerase II-specific"/>
    <property type="evidence" value="ECO:0007669"/>
    <property type="project" value="TreeGrafter"/>
</dbReference>
<dbReference type="Proteomes" id="UP000245768">
    <property type="component" value="Unassembled WGS sequence"/>
</dbReference>
<dbReference type="InterPro" id="IPR051356">
    <property type="entry name" value="SOX/SOX-like_TF"/>
</dbReference>
<evidence type="ECO:0000259" key="5">
    <source>
        <dbReference type="PROSITE" id="PS50118"/>
    </source>
</evidence>
<organism evidence="6 7">
    <name type="scientific">Acaromyces ingoldii</name>
    <dbReference type="NCBI Taxonomy" id="215250"/>
    <lineage>
        <taxon>Eukaryota</taxon>
        <taxon>Fungi</taxon>
        <taxon>Dikarya</taxon>
        <taxon>Basidiomycota</taxon>
        <taxon>Ustilaginomycotina</taxon>
        <taxon>Exobasidiomycetes</taxon>
        <taxon>Exobasidiales</taxon>
        <taxon>Cryptobasidiaceae</taxon>
        <taxon>Acaromyces</taxon>
    </lineage>
</organism>
<dbReference type="PANTHER" id="PTHR45789">
    <property type="entry name" value="FI18025P1"/>
    <property type="match status" value="1"/>
</dbReference>
<accession>A0A316YQB4</accession>
<keyword evidence="2 3" id="KW-0539">Nucleus</keyword>
<keyword evidence="1 3" id="KW-0238">DNA-binding</keyword>
<dbReference type="GO" id="GO:0005634">
    <property type="term" value="C:nucleus"/>
    <property type="evidence" value="ECO:0007669"/>
    <property type="project" value="UniProtKB-UniRule"/>
</dbReference>
<evidence type="ECO:0000256" key="2">
    <source>
        <dbReference type="ARBA" id="ARBA00023242"/>
    </source>
</evidence>
<feature type="region of interest" description="Disordered" evidence="4">
    <location>
        <begin position="562"/>
        <end position="619"/>
    </location>
</feature>
<feature type="compositionally biased region" description="Low complexity" evidence="4">
    <location>
        <begin position="119"/>
        <end position="130"/>
    </location>
</feature>
<evidence type="ECO:0000313" key="7">
    <source>
        <dbReference type="Proteomes" id="UP000245768"/>
    </source>
</evidence>
<evidence type="ECO:0000313" key="6">
    <source>
        <dbReference type="EMBL" id="PWN91421.1"/>
    </source>
</evidence>
<dbReference type="PROSITE" id="PS50118">
    <property type="entry name" value="HMG_BOX_2"/>
    <property type="match status" value="1"/>
</dbReference>
<gene>
    <name evidence="6" type="ORF">FA10DRAFT_284355</name>
</gene>
<dbReference type="GeneID" id="37045827"/>